<dbReference type="RefSeq" id="WP_338275882.1">
    <property type="nucleotide sequence ID" value="NZ_AP027266.1"/>
</dbReference>
<sequence>MYKKSLVAAFAIVAATSSAQAWEGEVVACYDTILVPAQYSVREELVRPARTEWEHRNGQAVRVHYPAVYVEVRHETRPERYVNRPAACR</sequence>
<proteinExistence type="predicted"/>
<evidence type="ECO:0000313" key="3">
    <source>
        <dbReference type="Proteomes" id="UP001337723"/>
    </source>
</evidence>
<keyword evidence="3" id="KW-1185">Reference proteome</keyword>
<evidence type="ECO:0000256" key="1">
    <source>
        <dbReference type="SAM" id="SignalP"/>
    </source>
</evidence>
<evidence type="ECO:0000313" key="2">
    <source>
        <dbReference type="EMBL" id="BDW85232.1"/>
    </source>
</evidence>
<reference evidence="2 3" key="1">
    <citation type="submission" date="2023-01" db="EMBL/GenBank/DDBJ databases">
        <title>Complete genome sequence of Roseicyclus marinus strain Dej080120_10.</title>
        <authorList>
            <person name="Ueki S."/>
            <person name="Maruyama F."/>
        </authorList>
    </citation>
    <scope>NUCLEOTIDE SEQUENCE [LARGE SCALE GENOMIC DNA]</scope>
    <source>
        <strain evidence="2 3">Dej080120_10</strain>
    </source>
</reference>
<protein>
    <submittedName>
        <fullName evidence="2">Uncharacterized protein</fullName>
    </submittedName>
</protein>
<dbReference type="Proteomes" id="UP001337723">
    <property type="component" value="Chromosome"/>
</dbReference>
<dbReference type="EMBL" id="AP027266">
    <property type="protein sequence ID" value="BDW85232.1"/>
    <property type="molecule type" value="Genomic_DNA"/>
</dbReference>
<keyword evidence="1" id="KW-0732">Signal</keyword>
<dbReference type="KEGG" id="rmai:MACH21_14090"/>
<organism evidence="2 3">
    <name type="scientific">Roseicyclus marinus</name>
    <dbReference type="NCBI Taxonomy" id="2161673"/>
    <lineage>
        <taxon>Bacteria</taxon>
        <taxon>Pseudomonadati</taxon>
        <taxon>Pseudomonadota</taxon>
        <taxon>Alphaproteobacteria</taxon>
        <taxon>Rhodobacterales</taxon>
        <taxon>Roseobacteraceae</taxon>
        <taxon>Roseicyclus</taxon>
    </lineage>
</organism>
<gene>
    <name evidence="2" type="ORF">MACH21_14090</name>
</gene>
<dbReference type="AlphaFoldDB" id="A0AA48H4J7"/>
<feature type="chain" id="PRO_5046844017" evidence="1">
    <location>
        <begin position="22"/>
        <end position="89"/>
    </location>
</feature>
<feature type="signal peptide" evidence="1">
    <location>
        <begin position="1"/>
        <end position="21"/>
    </location>
</feature>
<name>A0AA48H4J7_9RHOB</name>
<accession>A0AA48H4J7</accession>